<dbReference type="InterPro" id="IPR007863">
    <property type="entry name" value="Peptidase_M16_C"/>
</dbReference>
<dbReference type="InterPro" id="IPR050361">
    <property type="entry name" value="MPP/UQCRC_Complex"/>
</dbReference>
<reference evidence="2 3" key="1">
    <citation type="submission" date="2019-05" db="EMBL/GenBank/DDBJ databases">
        <title>Pseudomonas sp. SC006 isolated from lettuce that can produce HBGAs.</title>
        <authorList>
            <person name="Wang D."/>
            <person name="Liao N."/>
            <person name="Liu D."/>
            <person name="Zhang Z."/>
            <person name="Zou S."/>
        </authorList>
    </citation>
    <scope>NUCLEOTIDE SEQUENCE [LARGE SCALE GENOMIC DNA]</scope>
    <source>
        <strain evidence="2 3">SC006</strain>
    </source>
</reference>
<dbReference type="SUPFAM" id="SSF63411">
    <property type="entry name" value="LuxS/MPP-like metallohydrolase"/>
    <property type="match status" value="2"/>
</dbReference>
<dbReference type="PANTHER" id="PTHR11851:SF224">
    <property type="entry name" value="PROCESSING PROTEASE"/>
    <property type="match status" value="1"/>
</dbReference>
<keyword evidence="3" id="KW-1185">Reference proteome</keyword>
<feature type="domain" description="Peptidase M16 C-terminal" evidence="1">
    <location>
        <begin position="193"/>
        <end position="367"/>
    </location>
</feature>
<dbReference type="Pfam" id="PF05193">
    <property type="entry name" value="Peptidase_M16_C"/>
    <property type="match status" value="1"/>
</dbReference>
<evidence type="ECO:0000313" key="3">
    <source>
        <dbReference type="Proteomes" id="UP000309819"/>
    </source>
</evidence>
<dbReference type="AlphaFoldDB" id="A0A5R8YXI0"/>
<protein>
    <submittedName>
        <fullName evidence="2">Insulinase family protein</fullName>
    </submittedName>
</protein>
<sequence length="445" mass="48390">MNDLNVPSRLLSAQGLDLDEPLQIATQVQSWKTQANTRVRFVESHGLPMVDLVLRFRAGSVQDGPQSGLAALTLYNLDKGSAGLSADEHALRLERLGAVVDKRVRLDYAQLSLRSLSSPDLLVPAMALFTDLAARPDFPALALETVKSQLLANHASLRTHTQSRVSSEIYRHLFKGHPYGIPEGSTPESVAAIDTDNLRAFHRKAFSANNLEMVMVGDLSRAQAEAIAEQISQALPQNWAAIELPAPPPAQPARIHIEQSGAGNTLAMALPLSIPVNTPDYLRLVLANEVLGSGPESRLMQVLRQRHGLTYNISSHLVPLQTGGLLLIQWEVASAHVDASLALVRQTLEAFYQQGPTLAELHFARQQIAGQWVRGVAQNQRLASILAEQAQLGLADDYLNTYLPCLGAIDTREVRELTQFNVDLTRQVVASVGPAVAQMPLPSTD</sequence>
<comment type="caution">
    <text evidence="2">The sequence shown here is derived from an EMBL/GenBank/DDBJ whole genome shotgun (WGS) entry which is preliminary data.</text>
</comment>
<proteinExistence type="predicted"/>
<gene>
    <name evidence="2" type="ORF">FEM01_16125</name>
</gene>
<dbReference type="EMBL" id="VAUO01000007">
    <property type="protein sequence ID" value="TLP58208.1"/>
    <property type="molecule type" value="Genomic_DNA"/>
</dbReference>
<organism evidence="2 3">
    <name type="scientific">Pseudomonas mosselii</name>
    <dbReference type="NCBI Taxonomy" id="78327"/>
    <lineage>
        <taxon>Bacteria</taxon>
        <taxon>Pseudomonadati</taxon>
        <taxon>Pseudomonadota</taxon>
        <taxon>Gammaproteobacteria</taxon>
        <taxon>Pseudomonadales</taxon>
        <taxon>Pseudomonadaceae</taxon>
        <taxon>Pseudomonas</taxon>
    </lineage>
</organism>
<dbReference type="InterPro" id="IPR011249">
    <property type="entry name" value="Metalloenz_LuxS/M16"/>
</dbReference>
<accession>A0A5R8YXI0</accession>
<dbReference type="OrthoDB" id="7022030at2"/>
<dbReference type="Gene3D" id="3.30.830.10">
    <property type="entry name" value="Metalloenzyme, LuxS/M16 peptidase-like"/>
    <property type="match status" value="2"/>
</dbReference>
<dbReference type="Proteomes" id="UP000309819">
    <property type="component" value="Unassembled WGS sequence"/>
</dbReference>
<dbReference type="RefSeq" id="WP_138220488.1">
    <property type="nucleotide sequence ID" value="NZ_VAUO01000007.1"/>
</dbReference>
<dbReference type="PANTHER" id="PTHR11851">
    <property type="entry name" value="METALLOPROTEASE"/>
    <property type="match status" value="1"/>
</dbReference>
<dbReference type="GO" id="GO:0046872">
    <property type="term" value="F:metal ion binding"/>
    <property type="evidence" value="ECO:0007669"/>
    <property type="project" value="InterPro"/>
</dbReference>
<evidence type="ECO:0000259" key="1">
    <source>
        <dbReference type="Pfam" id="PF05193"/>
    </source>
</evidence>
<evidence type="ECO:0000313" key="2">
    <source>
        <dbReference type="EMBL" id="TLP58208.1"/>
    </source>
</evidence>
<name>A0A5R8YXI0_9PSED</name>